<keyword evidence="2" id="KW-1185">Reference proteome</keyword>
<dbReference type="Gene3D" id="3.40.50.150">
    <property type="entry name" value="Vaccinia Virus protein VP39"/>
    <property type="match status" value="1"/>
</dbReference>
<sequence>MGHNAGVTRLLDENALVRSSVVANCLMNRERSLSGSYGYGRELGIDVMAELSTRARAATPVRWLDVCCGSGRALAEAAGLLAARGLTAEAEIIGLDLADHFVSGSFSPSLRLISGSVNQWVPDGCFDLITCVHGLHYVGDKLEVLSRIASWLTSDGLFIANFDTRSVRRADGTPTGRRLTAQLRSQGFAYDSARRRISRRGCAQIRFPYRYLGADDQAGPNYTGQPAVDSFYEPLP</sequence>
<accession>A0A5C4J3A5</accession>
<dbReference type="GO" id="GO:0008168">
    <property type="term" value="F:methyltransferase activity"/>
    <property type="evidence" value="ECO:0007669"/>
    <property type="project" value="UniProtKB-KW"/>
</dbReference>
<dbReference type="GO" id="GO:0032259">
    <property type="term" value="P:methylation"/>
    <property type="evidence" value="ECO:0007669"/>
    <property type="project" value="UniProtKB-KW"/>
</dbReference>
<dbReference type="EMBL" id="VCKW01000217">
    <property type="protein sequence ID" value="TMQ91345.1"/>
    <property type="molecule type" value="Genomic_DNA"/>
</dbReference>
<reference evidence="1 2" key="1">
    <citation type="submission" date="2019-05" db="EMBL/GenBank/DDBJ databases">
        <title>Draft genome sequence of Actinomadura sp. 14C53.</title>
        <authorList>
            <person name="Saricaoglu S."/>
            <person name="Isik K."/>
        </authorList>
    </citation>
    <scope>NUCLEOTIDE SEQUENCE [LARGE SCALE GENOMIC DNA]</scope>
    <source>
        <strain evidence="1 2">14C53</strain>
    </source>
</reference>
<dbReference type="AlphaFoldDB" id="A0A5C4J3A5"/>
<dbReference type="InterPro" id="IPR029063">
    <property type="entry name" value="SAM-dependent_MTases_sf"/>
</dbReference>
<dbReference type="Pfam" id="PF13489">
    <property type="entry name" value="Methyltransf_23"/>
    <property type="match status" value="1"/>
</dbReference>
<dbReference type="OrthoDB" id="517270at2"/>
<protein>
    <submittedName>
        <fullName evidence="1">Class I SAM-dependent methyltransferase</fullName>
    </submittedName>
</protein>
<organism evidence="1 2">
    <name type="scientific">Actinomadura soli</name>
    <dbReference type="NCBI Taxonomy" id="2508997"/>
    <lineage>
        <taxon>Bacteria</taxon>
        <taxon>Bacillati</taxon>
        <taxon>Actinomycetota</taxon>
        <taxon>Actinomycetes</taxon>
        <taxon>Streptosporangiales</taxon>
        <taxon>Thermomonosporaceae</taxon>
        <taxon>Actinomadura</taxon>
    </lineage>
</organism>
<comment type="caution">
    <text evidence="1">The sequence shown here is derived from an EMBL/GenBank/DDBJ whole genome shotgun (WGS) entry which is preliminary data.</text>
</comment>
<keyword evidence="1" id="KW-0489">Methyltransferase</keyword>
<evidence type="ECO:0000313" key="1">
    <source>
        <dbReference type="EMBL" id="TMQ91345.1"/>
    </source>
</evidence>
<dbReference type="Proteomes" id="UP000309174">
    <property type="component" value="Unassembled WGS sequence"/>
</dbReference>
<gene>
    <name evidence="1" type="ORF">ETD83_31375</name>
</gene>
<keyword evidence="1" id="KW-0808">Transferase</keyword>
<evidence type="ECO:0000313" key="2">
    <source>
        <dbReference type="Proteomes" id="UP000309174"/>
    </source>
</evidence>
<dbReference type="SUPFAM" id="SSF53335">
    <property type="entry name" value="S-adenosyl-L-methionine-dependent methyltransferases"/>
    <property type="match status" value="1"/>
</dbReference>
<proteinExistence type="predicted"/>
<dbReference type="CDD" id="cd02440">
    <property type="entry name" value="AdoMet_MTases"/>
    <property type="match status" value="1"/>
</dbReference>
<name>A0A5C4J3A5_9ACTN</name>